<dbReference type="InterPro" id="IPR000172">
    <property type="entry name" value="GMC_OxRdtase_N"/>
</dbReference>
<dbReference type="Proteomes" id="UP001174909">
    <property type="component" value="Unassembled WGS sequence"/>
</dbReference>
<keyword evidence="7" id="KW-1185">Reference proteome</keyword>
<comment type="cofactor">
    <cofactor evidence="1">
        <name>FAD</name>
        <dbReference type="ChEBI" id="CHEBI:57692"/>
    </cofactor>
</comment>
<dbReference type="GO" id="GO:0016614">
    <property type="term" value="F:oxidoreductase activity, acting on CH-OH group of donors"/>
    <property type="evidence" value="ECO:0007669"/>
    <property type="project" value="InterPro"/>
</dbReference>
<gene>
    <name evidence="6" type="ORF">GBAR_LOCUS10335</name>
</gene>
<evidence type="ECO:0000313" key="7">
    <source>
        <dbReference type="Proteomes" id="UP001174909"/>
    </source>
</evidence>
<dbReference type="Gene3D" id="3.50.50.60">
    <property type="entry name" value="FAD/NAD(P)-binding domain"/>
    <property type="match status" value="1"/>
</dbReference>
<name>A0AA35RUR4_GEOBA</name>
<dbReference type="Pfam" id="PF00732">
    <property type="entry name" value="GMC_oxred_N"/>
    <property type="match status" value="1"/>
</dbReference>
<keyword evidence="3" id="KW-0285">Flavoprotein</keyword>
<proteinExistence type="inferred from homology"/>
<evidence type="ECO:0000256" key="3">
    <source>
        <dbReference type="ARBA" id="ARBA00022630"/>
    </source>
</evidence>
<dbReference type="PANTHER" id="PTHR11552">
    <property type="entry name" value="GLUCOSE-METHANOL-CHOLINE GMC OXIDOREDUCTASE"/>
    <property type="match status" value="1"/>
</dbReference>
<evidence type="ECO:0000256" key="4">
    <source>
        <dbReference type="ARBA" id="ARBA00022827"/>
    </source>
</evidence>
<evidence type="ECO:0000256" key="2">
    <source>
        <dbReference type="ARBA" id="ARBA00010790"/>
    </source>
</evidence>
<dbReference type="Gene3D" id="3.30.410.40">
    <property type="match status" value="1"/>
</dbReference>
<dbReference type="InterPro" id="IPR012132">
    <property type="entry name" value="GMC_OxRdtase"/>
</dbReference>
<dbReference type="PROSITE" id="PS00624">
    <property type="entry name" value="GMC_OXRED_2"/>
    <property type="match status" value="1"/>
</dbReference>
<protein>
    <submittedName>
        <fullName evidence="6">Uncharacterized GMC-type oxidoreductase in thcA 5'region</fullName>
    </submittedName>
</protein>
<feature type="domain" description="Glucose-methanol-choline oxidoreductase N-terminal" evidence="5">
    <location>
        <begin position="112"/>
        <end position="126"/>
    </location>
</feature>
<dbReference type="InterPro" id="IPR036188">
    <property type="entry name" value="FAD/NAD-bd_sf"/>
</dbReference>
<evidence type="ECO:0000313" key="6">
    <source>
        <dbReference type="EMBL" id="CAI8016921.1"/>
    </source>
</evidence>
<evidence type="ECO:0000259" key="5">
    <source>
        <dbReference type="PROSITE" id="PS00624"/>
    </source>
</evidence>
<accession>A0AA35RUR4</accession>
<dbReference type="PANTHER" id="PTHR11552:SF147">
    <property type="entry name" value="CHOLINE DEHYDROGENASE, MITOCHONDRIAL"/>
    <property type="match status" value="1"/>
</dbReference>
<comment type="caution">
    <text evidence="6">The sequence shown here is derived from an EMBL/GenBank/DDBJ whole genome shotgun (WGS) entry which is preliminary data.</text>
</comment>
<organism evidence="6 7">
    <name type="scientific">Geodia barretti</name>
    <name type="common">Barrett's horny sponge</name>
    <dbReference type="NCBI Taxonomy" id="519541"/>
    <lineage>
        <taxon>Eukaryota</taxon>
        <taxon>Metazoa</taxon>
        <taxon>Porifera</taxon>
        <taxon>Demospongiae</taxon>
        <taxon>Heteroscleromorpha</taxon>
        <taxon>Tetractinellida</taxon>
        <taxon>Astrophorina</taxon>
        <taxon>Geodiidae</taxon>
        <taxon>Geodia</taxon>
    </lineage>
</organism>
<dbReference type="GO" id="GO:0050660">
    <property type="term" value="F:flavin adenine dinucleotide binding"/>
    <property type="evidence" value="ECO:0007669"/>
    <property type="project" value="InterPro"/>
</dbReference>
<sequence length="204" mass="22280">MRVRRHKEEAWEPLMFAFRDACVTEGFPDGQDMNNPDSTGVAPLPMNNVAGVRLSTALSYINPVRHRLNLTIRPNALTTRILFDGKRATGVEVESGGEPFVVEGELIVLSTGSIASPHLLMVSGVGPRDHLAGVGVPVVHDLPGVGQNFRDHPQAPVTFSAQEGFPMNFDAPRTQLGLRYTATGSDLRNDMVVFPTTFSTRWET</sequence>
<reference evidence="6" key="1">
    <citation type="submission" date="2023-03" db="EMBL/GenBank/DDBJ databases">
        <authorList>
            <person name="Steffen K."/>
            <person name="Cardenas P."/>
        </authorList>
    </citation>
    <scope>NUCLEOTIDE SEQUENCE</scope>
</reference>
<comment type="similarity">
    <text evidence="2">Belongs to the GMC oxidoreductase family.</text>
</comment>
<keyword evidence="4" id="KW-0274">FAD</keyword>
<dbReference type="AlphaFoldDB" id="A0AA35RUR4"/>
<dbReference type="EMBL" id="CASHTH010001572">
    <property type="protein sequence ID" value="CAI8016921.1"/>
    <property type="molecule type" value="Genomic_DNA"/>
</dbReference>
<evidence type="ECO:0000256" key="1">
    <source>
        <dbReference type="ARBA" id="ARBA00001974"/>
    </source>
</evidence>
<dbReference type="SUPFAM" id="SSF51905">
    <property type="entry name" value="FAD/NAD(P)-binding domain"/>
    <property type="match status" value="1"/>
</dbReference>